<dbReference type="AlphaFoldDB" id="A0A2T0WSN4"/>
<dbReference type="InterPro" id="IPR028883">
    <property type="entry name" value="tRNA_aden_deaminase"/>
</dbReference>
<evidence type="ECO:0000313" key="8">
    <source>
        <dbReference type="EMBL" id="PRY89713.1"/>
    </source>
</evidence>
<dbReference type="GO" id="GO:0008270">
    <property type="term" value="F:zinc ion binding"/>
    <property type="evidence" value="ECO:0007669"/>
    <property type="project" value="UniProtKB-UniRule"/>
</dbReference>
<keyword evidence="9" id="KW-1185">Reference proteome</keyword>
<dbReference type="Gene3D" id="3.40.140.10">
    <property type="entry name" value="Cytidine Deaminase, domain 2"/>
    <property type="match status" value="1"/>
</dbReference>
<feature type="binding site" evidence="6">
    <location>
        <position position="55"/>
    </location>
    <ligand>
        <name>Zn(2+)</name>
        <dbReference type="ChEBI" id="CHEBI:29105"/>
        <note>catalytic</note>
    </ligand>
</feature>
<evidence type="ECO:0000256" key="3">
    <source>
        <dbReference type="ARBA" id="ARBA00022801"/>
    </source>
</evidence>
<organism evidence="8 9">
    <name type="scientific">Mongoliibacter ruber</name>
    <dbReference type="NCBI Taxonomy" id="1750599"/>
    <lineage>
        <taxon>Bacteria</taxon>
        <taxon>Pseudomonadati</taxon>
        <taxon>Bacteroidota</taxon>
        <taxon>Cytophagia</taxon>
        <taxon>Cytophagales</taxon>
        <taxon>Cyclobacteriaceae</taxon>
        <taxon>Mongoliibacter</taxon>
    </lineage>
</organism>
<keyword evidence="4 6" id="KW-0862">Zinc</keyword>
<protein>
    <recommendedName>
        <fullName evidence="6">tRNA-specific adenosine deaminase</fullName>
        <ecNumber evidence="6">3.5.4.33</ecNumber>
    </recommendedName>
</protein>
<name>A0A2T0WSN4_9BACT</name>
<dbReference type="PROSITE" id="PS51747">
    <property type="entry name" value="CYT_DCMP_DEAMINASES_2"/>
    <property type="match status" value="1"/>
</dbReference>
<dbReference type="Proteomes" id="UP000238157">
    <property type="component" value="Unassembled WGS sequence"/>
</dbReference>
<comment type="subunit">
    <text evidence="6">Homodimer.</text>
</comment>
<evidence type="ECO:0000259" key="7">
    <source>
        <dbReference type="PROSITE" id="PS51747"/>
    </source>
</evidence>
<evidence type="ECO:0000256" key="6">
    <source>
        <dbReference type="HAMAP-Rule" id="MF_00972"/>
    </source>
</evidence>
<dbReference type="GO" id="GO:0052717">
    <property type="term" value="F:tRNA-specific adenosine-34 deaminase activity"/>
    <property type="evidence" value="ECO:0007669"/>
    <property type="project" value="UniProtKB-UniRule"/>
</dbReference>
<comment type="similarity">
    <text evidence="6">Belongs to the cytidine and deoxycytidylate deaminase family.</text>
</comment>
<gene>
    <name evidence="6" type="primary">tadA</name>
    <name evidence="8" type="ORF">CLW00_102189</name>
</gene>
<feature type="binding site" evidence="6">
    <location>
        <position position="88"/>
    </location>
    <ligand>
        <name>Zn(2+)</name>
        <dbReference type="ChEBI" id="CHEBI:29105"/>
        <note>catalytic</note>
    </ligand>
</feature>
<evidence type="ECO:0000313" key="9">
    <source>
        <dbReference type="Proteomes" id="UP000238157"/>
    </source>
</evidence>
<evidence type="ECO:0000256" key="5">
    <source>
        <dbReference type="ARBA" id="ARBA00048045"/>
    </source>
</evidence>
<feature type="active site" description="Proton donor" evidence="6">
    <location>
        <position position="57"/>
    </location>
</feature>
<evidence type="ECO:0000256" key="4">
    <source>
        <dbReference type="ARBA" id="ARBA00022833"/>
    </source>
</evidence>
<dbReference type="SUPFAM" id="SSF53927">
    <property type="entry name" value="Cytidine deaminase-like"/>
    <property type="match status" value="1"/>
</dbReference>
<proteinExistence type="inferred from homology"/>
<comment type="caution">
    <text evidence="8">The sequence shown here is derived from an EMBL/GenBank/DDBJ whole genome shotgun (WGS) entry which is preliminary data.</text>
</comment>
<dbReference type="EMBL" id="PVTR01000002">
    <property type="protein sequence ID" value="PRY89713.1"/>
    <property type="molecule type" value="Genomic_DNA"/>
</dbReference>
<dbReference type="Pfam" id="PF00383">
    <property type="entry name" value="dCMP_cyt_deam_1"/>
    <property type="match status" value="1"/>
</dbReference>
<dbReference type="GO" id="GO:0002100">
    <property type="term" value="P:tRNA wobble adenosine to inosine editing"/>
    <property type="evidence" value="ECO:0007669"/>
    <property type="project" value="UniProtKB-UniRule"/>
</dbReference>
<dbReference type="PANTHER" id="PTHR11079:SF202">
    <property type="entry name" value="TRNA-SPECIFIC ADENOSINE DEAMINASE"/>
    <property type="match status" value="1"/>
</dbReference>
<dbReference type="InterPro" id="IPR002125">
    <property type="entry name" value="CMP_dCMP_dom"/>
</dbReference>
<comment type="cofactor">
    <cofactor evidence="6">
        <name>Zn(2+)</name>
        <dbReference type="ChEBI" id="CHEBI:29105"/>
    </cofactor>
    <text evidence="6">Binds 1 zinc ion per subunit.</text>
</comment>
<comment type="catalytic activity">
    <reaction evidence="5 6">
        <text>adenosine(34) in tRNA + H2O + H(+) = inosine(34) in tRNA + NH4(+)</text>
        <dbReference type="Rhea" id="RHEA:43168"/>
        <dbReference type="Rhea" id="RHEA-COMP:10373"/>
        <dbReference type="Rhea" id="RHEA-COMP:10374"/>
        <dbReference type="ChEBI" id="CHEBI:15377"/>
        <dbReference type="ChEBI" id="CHEBI:15378"/>
        <dbReference type="ChEBI" id="CHEBI:28938"/>
        <dbReference type="ChEBI" id="CHEBI:74411"/>
        <dbReference type="ChEBI" id="CHEBI:82852"/>
        <dbReference type="EC" id="3.5.4.33"/>
    </reaction>
</comment>
<evidence type="ECO:0000256" key="1">
    <source>
        <dbReference type="ARBA" id="ARBA00022694"/>
    </source>
</evidence>
<dbReference type="OrthoDB" id="9802676at2"/>
<dbReference type="RefSeq" id="WP_106132671.1">
    <property type="nucleotide sequence ID" value="NZ_PVTR01000002.1"/>
</dbReference>
<accession>A0A2T0WSN4</accession>
<dbReference type="InterPro" id="IPR016193">
    <property type="entry name" value="Cytidine_deaminase-like"/>
</dbReference>
<keyword evidence="2 6" id="KW-0479">Metal-binding</keyword>
<evidence type="ECO:0000256" key="2">
    <source>
        <dbReference type="ARBA" id="ARBA00022723"/>
    </source>
</evidence>
<feature type="domain" description="CMP/dCMP-type deaminase" evidence="7">
    <location>
        <begin position="4"/>
        <end position="114"/>
    </location>
</feature>
<dbReference type="HAMAP" id="MF_00972">
    <property type="entry name" value="tRNA_aden_deaminase"/>
    <property type="match status" value="1"/>
</dbReference>
<dbReference type="PANTHER" id="PTHR11079">
    <property type="entry name" value="CYTOSINE DEAMINASE FAMILY MEMBER"/>
    <property type="match status" value="1"/>
</dbReference>
<dbReference type="CDD" id="cd01285">
    <property type="entry name" value="nucleoside_deaminase"/>
    <property type="match status" value="1"/>
</dbReference>
<feature type="binding site" evidence="6">
    <location>
        <position position="85"/>
    </location>
    <ligand>
        <name>Zn(2+)</name>
        <dbReference type="ChEBI" id="CHEBI:29105"/>
        <note>catalytic</note>
    </ligand>
</feature>
<dbReference type="EC" id="3.5.4.33" evidence="6"/>
<reference evidence="8 9" key="1">
    <citation type="submission" date="2018-03" db="EMBL/GenBank/DDBJ databases">
        <title>Genomic Encyclopedia of Archaeal and Bacterial Type Strains, Phase II (KMG-II): from individual species to whole genera.</title>
        <authorList>
            <person name="Goeker M."/>
        </authorList>
    </citation>
    <scope>NUCLEOTIDE SEQUENCE [LARGE SCALE GENOMIC DNA]</scope>
    <source>
        <strain evidence="8 9">DSM 27929</strain>
    </source>
</reference>
<keyword evidence="3 6" id="KW-0378">Hydrolase</keyword>
<comment type="function">
    <text evidence="6">Catalyzes the deamination of adenosine to inosine at the wobble position 34 of tRNA(Arg2).</text>
</comment>
<keyword evidence="1 6" id="KW-0819">tRNA processing</keyword>
<sequence length="147" mass="16406">MEIYTDAYFMNEAFKQAKIAFEENEIPVGAVIVCRNKIIARAYNQTEKLTDVTAHAEMLAITSAANALGSKYLTECKLYVTLEPCIMCAGACFWSQLGEIHYAAADPKRGFSNNPEKLLHPKTKVSSGLMAEESKNLLDSFFKKLRN</sequence>